<evidence type="ECO:0000313" key="2">
    <source>
        <dbReference type="EMBL" id="KKA18703.1"/>
    </source>
</evidence>
<dbReference type="AlphaFoldDB" id="A0A0F4YM64"/>
<keyword evidence="3" id="KW-1185">Reference proteome</keyword>
<evidence type="ECO:0000256" key="1">
    <source>
        <dbReference type="SAM" id="MobiDB-lite"/>
    </source>
</evidence>
<accession>A0A0F4YM64</accession>
<name>A0A0F4YM64_RASE3</name>
<feature type="compositionally biased region" description="Basic and acidic residues" evidence="1">
    <location>
        <begin position="66"/>
        <end position="107"/>
    </location>
</feature>
<comment type="caution">
    <text evidence="2">The sequence shown here is derived from an EMBL/GenBank/DDBJ whole genome shotgun (WGS) entry which is preliminary data.</text>
</comment>
<dbReference type="GeneID" id="25319620"/>
<gene>
    <name evidence="2" type="ORF">T310_7344</name>
</gene>
<feature type="compositionally biased region" description="Basic and acidic residues" evidence="1">
    <location>
        <begin position="121"/>
        <end position="141"/>
    </location>
</feature>
<dbReference type="Proteomes" id="UP000053958">
    <property type="component" value="Unassembled WGS sequence"/>
</dbReference>
<evidence type="ECO:0000313" key="3">
    <source>
        <dbReference type="Proteomes" id="UP000053958"/>
    </source>
</evidence>
<feature type="region of interest" description="Disordered" evidence="1">
    <location>
        <begin position="1"/>
        <end position="186"/>
    </location>
</feature>
<organism evidence="2 3">
    <name type="scientific">Rasamsonia emersonii (strain ATCC 16479 / CBS 393.64 / IMI 116815)</name>
    <dbReference type="NCBI Taxonomy" id="1408163"/>
    <lineage>
        <taxon>Eukaryota</taxon>
        <taxon>Fungi</taxon>
        <taxon>Dikarya</taxon>
        <taxon>Ascomycota</taxon>
        <taxon>Pezizomycotina</taxon>
        <taxon>Eurotiomycetes</taxon>
        <taxon>Eurotiomycetidae</taxon>
        <taxon>Eurotiales</taxon>
        <taxon>Trichocomaceae</taxon>
        <taxon>Rasamsonia</taxon>
    </lineage>
</organism>
<dbReference type="RefSeq" id="XP_013325315.1">
    <property type="nucleotide sequence ID" value="XM_013469861.1"/>
</dbReference>
<feature type="compositionally biased region" description="Basic and acidic residues" evidence="1">
    <location>
        <begin position="22"/>
        <end position="35"/>
    </location>
</feature>
<protein>
    <submittedName>
        <fullName evidence="2">Uncharacterized protein</fullName>
    </submittedName>
</protein>
<reference evidence="2 3" key="1">
    <citation type="submission" date="2015-04" db="EMBL/GenBank/DDBJ databases">
        <authorList>
            <person name="Heijne W.H."/>
            <person name="Fedorova N.D."/>
            <person name="Nierman W.C."/>
            <person name="Vollebregt A.W."/>
            <person name="Zhao Z."/>
            <person name="Wu L."/>
            <person name="Kumar M."/>
            <person name="Stam H."/>
            <person name="van den Berg M.A."/>
            <person name="Pel H.J."/>
        </authorList>
    </citation>
    <scope>NUCLEOTIDE SEQUENCE [LARGE SCALE GENOMIC DNA]</scope>
    <source>
        <strain evidence="2 3">CBS 393.64</strain>
    </source>
</reference>
<sequence length="199" mass="22215">MAATLSPMEVTEGHIAVMIRGQQKEKGPNRPEKVIRPRWGYPAKRGDQPSPCSDNERQPRSNLYALDDRNRNGVREQAQETRDAEKENASSHEEAGGSDLARAEGICDRNGSNRFHRLHRERYPKDKPCKDIEHAGEDQRAGQRNGSIDRQGDGDGQEGAQIAQRTRDLREGLLSEDPEIAGGDFAESLYCHSGVEIRS</sequence>
<dbReference type="EMBL" id="LASV01000427">
    <property type="protein sequence ID" value="KKA18703.1"/>
    <property type="molecule type" value="Genomic_DNA"/>
</dbReference>
<proteinExistence type="predicted"/>